<accession>A0A0L8HIE3</accession>
<organism evidence="1">
    <name type="scientific">Octopus bimaculoides</name>
    <name type="common">California two-spotted octopus</name>
    <dbReference type="NCBI Taxonomy" id="37653"/>
    <lineage>
        <taxon>Eukaryota</taxon>
        <taxon>Metazoa</taxon>
        <taxon>Spiralia</taxon>
        <taxon>Lophotrochozoa</taxon>
        <taxon>Mollusca</taxon>
        <taxon>Cephalopoda</taxon>
        <taxon>Coleoidea</taxon>
        <taxon>Octopodiformes</taxon>
        <taxon>Octopoda</taxon>
        <taxon>Incirrata</taxon>
        <taxon>Octopodidae</taxon>
        <taxon>Octopus</taxon>
    </lineage>
</organism>
<reference evidence="1" key="1">
    <citation type="submission" date="2015-07" db="EMBL/GenBank/DDBJ databases">
        <title>MeaNS - Measles Nucleotide Surveillance Program.</title>
        <authorList>
            <person name="Tran T."/>
            <person name="Druce J."/>
        </authorList>
    </citation>
    <scope>NUCLEOTIDE SEQUENCE</scope>
    <source>
        <strain evidence="1">UCB-OBI-ISO-001</strain>
        <tissue evidence="1">Gonad</tissue>
    </source>
</reference>
<evidence type="ECO:0000313" key="1">
    <source>
        <dbReference type="EMBL" id="KOF89012.1"/>
    </source>
</evidence>
<dbReference type="EMBL" id="KQ418063">
    <property type="protein sequence ID" value="KOF89012.1"/>
    <property type="molecule type" value="Genomic_DNA"/>
</dbReference>
<name>A0A0L8HIE3_OCTBM</name>
<protein>
    <submittedName>
        <fullName evidence="1">Uncharacterized protein</fullName>
    </submittedName>
</protein>
<dbReference type="AlphaFoldDB" id="A0A0L8HIE3"/>
<sequence>MGKVCFIYTDSTSSKDMMHEIQNSCIIHVRKNRKRELYSLVICYNNARVFIINLTNTYSHRS</sequence>
<gene>
    <name evidence="1" type="ORF">OCBIM_22013817mg</name>
</gene>
<proteinExistence type="predicted"/>